<keyword evidence="3" id="KW-0813">Transport</keyword>
<keyword evidence="8 13" id="KW-1133">Transmembrane helix</keyword>
<keyword evidence="9" id="KW-0496">Mitochondrion</keyword>
<keyword evidence="4" id="KW-0679">Respiratory chain</keyword>
<dbReference type="PANTHER" id="PTHR12980:SF0">
    <property type="entry name" value="CYTOCHROME B-C1 COMPLEX SUBUNIT 9"/>
    <property type="match status" value="1"/>
</dbReference>
<dbReference type="Proteomes" id="UP000304951">
    <property type="component" value="Unassembled WGS sequence"/>
</dbReference>
<evidence type="ECO:0000256" key="6">
    <source>
        <dbReference type="ARBA" id="ARBA00022792"/>
    </source>
</evidence>
<evidence type="ECO:0000256" key="11">
    <source>
        <dbReference type="ARBA" id="ARBA00044247"/>
    </source>
</evidence>
<evidence type="ECO:0000313" key="19">
    <source>
        <dbReference type="Proteomes" id="UP000310039"/>
    </source>
</evidence>
<comment type="subcellular location">
    <subcellularLocation>
        <location evidence="1">Mitochondrion inner membrane</location>
        <topology evidence="1">Single-pass membrane protein</topology>
    </subcellularLocation>
</comment>
<evidence type="ECO:0000313" key="18">
    <source>
        <dbReference type="Proteomes" id="UP000309734"/>
    </source>
</evidence>
<dbReference type="EMBL" id="QZBT01000134">
    <property type="protein sequence ID" value="THZ80254.1"/>
    <property type="molecule type" value="Genomic_DNA"/>
</dbReference>
<dbReference type="EMBL" id="QZAF01000277">
    <property type="protein sequence ID" value="THV69047.1"/>
    <property type="molecule type" value="Genomic_DNA"/>
</dbReference>
<name>A0A4S9GB89_AURPU</name>
<dbReference type="GO" id="GO:0005743">
    <property type="term" value="C:mitochondrial inner membrane"/>
    <property type="evidence" value="ECO:0007669"/>
    <property type="project" value="UniProtKB-SubCell"/>
</dbReference>
<proteinExistence type="inferred from homology"/>
<evidence type="ECO:0000256" key="8">
    <source>
        <dbReference type="ARBA" id="ARBA00022989"/>
    </source>
</evidence>
<dbReference type="GO" id="GO:0045275">
    <property type="term" value="C:respiratory chain complex III"/>
    <property type="evidence" value="ECO:0007669"/>
    <property type="project" value="InterPro"/>
</dbReference>
<dbReference type="SUPFAM" id="SSF81514">
    <property type="entry name" value="Subunit X (non-heme 7 kDa protein) of cytochrome bc1 complex (Ubiquinol-cytochrome c reductase)"/>
    <property type="match status" value="1"/>
</dbReference>
<dbReference type="Pfam" id="PF05365">
    <property type="entry name" value="UCR_UQCRX_QCR9"/>
    <property type="match status" value="1"/>
</dbReference>
<sequence>MAPSVRPLPMRPSLSPANPDRRLSRVFTSHTIFRKNYVFLSVVFVSAFGMEIAFDNASNSVWNTVNKGRQWKDLKHKYMESDDE</sequence>
<dbReference type="Gene3D" id="1.20.5.260">
    <property type="entry name" value="Cytochrome b-c1 complex subunit 9"/>
    <property type="match status" value="1"/>
</dbReference>
<keyword evidence="10 13" id="KW-0472">Membrane</keyword>
<evidence type="ECO:0000256" key="1">
    <source>
        <dbReference type="ARBA" id="ARBA00004434"/>
    </source>
</evidence>
<evidence type="ECO:0000313" key="14">
    <source>
        <dbReference type="EMBL" id="THV69047.1"/>
    </source>
</evidence>
<evidence type="ECO:0000256" key="7">
    <source>
        <dbReference type="ARBA" id="ARBA00022982"/>
    </source>
</evidence>
<dbReference type="EMBL" id="QZBS01000282">
    <property type="protein sequence ID" value="THZ68738.1"/>
    <property type="molecule type" value="Genomic_DNA"/>
</dbReference>
<evidence type="ECO:0000313" key="16">
    <source>
        <dbReference type="EMBL" id="THZ80254.1"/>
    </source>
</evidence>
<dbReference type="Proteomes" id="UP000309734">
    <property type="component" value="Unassembled WGS sequence"/>
</dbReference>
<evidence type="ECO:0000256" key="2">
    <source>
        <dbReference type="ARBA" id="ARBA00007856"/>
    </source>
</evidence>
<dbReference type="FunFam" id="1.20.5.260:FF:000001">
    <property type="entry name" value="Cytochrome b-c1 complex subunit 9"/>
    <property type="match status" value="1"/>
</dbReference>
<feature type="transmembrane region" description="Helical" evidence="13">
    <location>
        <begin position="37"/>
        <end position="54"/>
    </location>
</feature>
<gene>
    <name evidence="16" type="ORF">D6C84_07607</name>
    <name evidence="15" type="ORF">D6C85_07282</name>
    <name evidence="14" type="ORF">D6D28_06188</name>
</gene>
<feature type="region of interest" description="Disordered" evidence="12">
    <location>
        <begin position="1"/>
        <end position="20"/>
    </location>
</feature>
<evidence type="ECO:0000313" key="15">
    <source>
        <dbReference type="EMBL" id="THZ68738.1"/>
    </source>
</evidence>
<comment type="caution">
    <text evidence="14">The sequence shown here is derived from an EMBL/GenBank/DDBJ whole genome shotgun (WGS) entry which is preliminary data.</text>
</comment>
<keyword evidence="6" id="KW-0999">Mitochondrion inner membrane</keyword>
<comment type="similarity">
    <text evidence="2">Belongs to the UQCR10/QCR9 family.</text>
</comment>
<keyword evidence="5 13" id="KW-0812">Transmembrane</keyword>
<dbReference type="AlphaFoldDB" id="A0A4S9GB89"/>
<evidence type="ECO:0000256" key="9">
    <source>
        <dbReference type="ARBA" id="ARBA00023128"/>
    </source>
</evidence>
<evidence type="ECO:0000256" key="12">
    <source>
        <dbReference type="SAM" id="MobiDB-lite"/>
    </source>
</evidence>
<evidence type="ECO:0000313" key="17">
    <source>
        <dbReference type="Proteomes" id="UP000304951"/>
    </source>
</evidence>
<protein>
    <recommendedName>
        <fullName evidence="11">Complex III subunit 9</fullName>
    </recommendedName>
</protein>
<dbReference type="Proteomes" id="UP000310039">
    <property type="component" value="Unassembled WGS sequence"/>
</dbReference>
<dbReference type="PANTHER" id="PTHR12980">
    <property type="entry name" value="UBIQUINOL-CYTOCHROME C REDUCTASE COMPLEX, SUBUNIT X"/>
    <property type="match status" value="1"/>
</dbReference>
<evidence type="ECO:0000256" key="3">
    <source>
        <dbReference type="ARBA" id="ARBA00022448"/>
    </source>
</evidence>
<reference evidence="17 18" key="1">
    <citation type="submission" date="2018-10" db="EMBL/GenBank/DDBJ databases">
        <title>Fifty Aureobasidium pullulans genomes reveal a recombining polyextremotolerant generalist.</title>
        <authorList>
            <person name="Gostincar C."/>
            <person name="Turk M."/>
            <person name="Zajc J."/>
            <person name="Gunde-Cimerman N."/>
        </authorList>
    </citation>
    <scope>NUCLEOTIDE SEQUENCE [LARGE SCALE GENOMIC DNA]</scope>
    <source>
        <strain evidence="14 17">EXF-11900</strain>
        <strain evidence="16 19">EXF-3403</strain>
        <strain evidence="15 18">EXF-3519</strain>
    </source>
</reference>
<dbReference type="InterPro" id="IPR008027">
    <property type="entry name" value="QCR9"/>
</dbReference>
<dbReference type="InterPro" id="IPR036656">
    <property type="entry name" value="QCR9_sf"/>
</dbReference>
<evidence type="ECO:0000256" key="4">
    <source>
        <dbReference type="ARBA" id="ARBA00022660"/>
    </source>
</evidence>
<dbReference type="GO" id="GO:0006122">
    <property type="term" value="P:mitochondrial electron transport, ubiquinol to cytochrome c"/>
    <property type="evidence" value="ECO:0007669"/>
    <property type="project" value="InterPro"/>
</dbReference>
<accession>A0A4S9GB89</accession>
<organism evidence="14 17">
    <name type="scientific">Aureobasidium pullulans</name>
    <name type="common">Black yeast</name>
    <name type="synonym">Pullularia pullulans</name>
    <dbReference type="NCBI Taxonomy" id="5580"/>
    <lineage>
        <taxon>Eukaryota</taxon>
        <taxon>Fungi</taxon>
        <taxon>Dikarya</taxon>
        <taxon>Ascomycota</taxon>
        <taxon>Pezizomycotina</taxon>
        <taxon>Dothideomycetes</taxon>
        <taxon>Dothideomycetidae</taxon>
        <taxon>Dothideales</taxon>
        <taxon>Saccotheciaceae</taxon>
        <taxon>Aureobasidium</taxon>
    </lineage>
</organism>
<evidence type="ECO:0000256" key="5">
    <source>
        <dbReference type="ARBA" id="ARBA00022692"/>
    </source>
</evidence>
<dbReference type="OrthoDB" id="44067at2759"/>
<evidence type="ECO:0000256" key="10">
    <source>
        <dbReference type="ARBA" id="ARBA00023136"/>
    </source>
</evidence>
<keyword evidence="7" id="KW-0249">Electron transport</keyword>
<evidence type="ECO:0000256" key="13">
    <source>
        <dbReference type="SAM" id="Phobius"/>
    </source>
</evidence>